<proteinExistence type="predicted"/>
<dbReference type="Proteomes" id="UP000295344">
    <property type="component" value="Unassembled WGS sequence"/>
</dbReference>
<dbReference type="OrthoDB" id="5125744at2"/>
<reference evidence="1 2" key="1">
    <citation type="submission" date="2019-03" db="EMBL/GenBank/DDBJ databases">
        <title>Genomic Encyclopedia of Archaeal and Bacterial Type Strains, Phase II (KMG-II): from individual species to whole genera.</title>
        <authorList>
            <person name="Goeker M."/>
        </authorList>
    </citation>
    <scope>NUCLEOTIDE SEQUENCE [LARGE SCALE GENOMIC DNA]</scope>
    <source>
        <strain evidence="1 2">DSM 24782</strain>
    </source>
</reference>
<evidence type="ECO:0000313" key="1">
    <source>
        <dbReference type="EMBL" id="TDS77208.1"/>
    </source>
</evidence>
<evidence type="ECO:0000313" key="2">
    <source>
        <dbReference type="Proteomes" id="UP000295344"/>
    </source>
</evidence>
<protein>
    <submittedName>
        <fullName evidence="1">Uncharacterized protein</fullName>
    </submittedName>
</protein>
<dbReference type="AlphaFoldDB" id="A0A4R7FLG1"/>
<gene>
    <name evidence="1" type="ORF">CLV52_2149</name>
</gene>
<dbReference type="EMBL" id="SOAM01000002">
    <property type="protein sequence ID" value="TDS77208.1"/>
    <property type="molecule type" value="Genomic_DNA"/>
</dbReference>
<name>A0A4R7FLG1_9MICO</name>
<comment type="caution">
    <text evidence="1">The sequence shown here is derived from an EMBL/GenBank/DDBJ whole genome shotgun (WGS) entry which is preliminary data.</text>
</comment>
<organism evidence="1 2">
    <name type="scientific">Amnibacterium kyonggiense</name>
    <dbReference type="NCBI Taxonomy" id="595671"/>
    <lineage>
        <taxon>Bacteria</taxon>
        <taxon>Bacillati</taxon>
        <taxon>Actinomycetota</taxon>
        <taxon>Actinomycetes</taxon>
        <taxon>Micrococcales</taxon>
        <taxon>Microbacteriaceae</taxon>
        <taxon>Amnibacterium</taxon>
    </lineage>
</organism>
<sequence length="69" mass="7400">MTDTTASDPLLEHHLGDLPVVAADGRETLVHLGRVSAVGDFDRPGEFDVPPAEPVVLVGDVPWELRDAE</sequence>
<accession>A0A4R7FLG1</accession>
<keyword evidence="2" id="KW-1185">Reference proteome</keyword>
<dbReference type="RefSeq" id="WP_133766306.1">
    <property type="nucleotide sequence ID" value="NZ_BAAARP010000002.1"/>
</dbReference>